<evidence type="ECO:0000313" key="5">
    <source>
        <dbReference type="EMBL" id="MFC7179734.1"/>
    </source>
</evidence>
<dbReference type="InterPro" id="IPR027791">
    <property type="entry name" value="Galactosyl_T_C"/>
</dbReference>
<accession>A0ABW2FR53</accession>
<dbReference type="InterPro" id="IPR003737">
    <property type="entry name" value="GlcNAc_PI_deacetylase-related"/>
</dbReference>
<dbReference type="Pfam" id="PF00535">
    <property type="entry name" value="Glycos_transf_2"/>
    <property type="match status" value="1"/>
</dbReference>
<dbReference type="Gene3D" id="3.90.550.10">
    <property type="entry name" value="Spore Coat Polysaccharide Biosynthesis Protein SpsA, Chain A"/>
    <property type="match status" value="1"/>
</dbReference>
<feature type="domain" description="Glycosyltransferase 2-like" evidence="3">
    <location>
        <begin position="9"/>
        <end position="140"/>
    </location>
</feature>
<evidence type="ECO:0000259" key="3">
    <source>
        <dbReference type="Pfam" id="PF00535"/>
    </source>
</evidence>
<organism evidence="5 6">
    <name type="scientific">Kitasatospora paranensis</name>
    <dbReference type="NCBI Taxonomy" id="258053"/>
    <lineage>
        <taxon>Bacteria</taxon>
        <taxon>Bacillati</taxon>
        <taxon>Actinomycetota</taxon>
        <taxon>Actinomycetes</taxon>
        <taxon>Kitasatosporales</taxon>
        <taxon>Streptomycetaceae</taxon>
        <taxon>Kitasatospora</taxon>
    </lineage>
</organism>
<dbReference type="SUPFAM" id="SSF53448">
    <property type="entry name" value="Nucleotide-diphospho-sugar transferases"/>
    <property type="match status" value="1"/>
</dbReference>
<proteinExistence type="predicted"/>
<dbReference type="PANTHER" id="PTHR43685">
    <property type="entry name" value="GLYCOSYLTRANSFERASE"/>
    <property type="match status" value="1"/>
</dbReference>
<dbReference type="Pfam" id="PF02709">
    <property type="entry name" value="Glyco_transf_7C"/>
    <property type="match status" value="1"/>
</dbReference>
<dbReference type="EC" id="2.4.-.-" evidence="5"/>
<reference evidence="6" key="1">
    <citation type="journal article" date="2019" name="Int. J. Syst. Evol. Microbiol.">
        <title>The Global Catalogue of Microorganisms (GCM) 10K type strain sequencing project: providing services to taxonomists for standard genome sequencing and annotation.</title>
        <authorList>
            <consortium name="The Broad Institute Genomics Platform"/>
            <consortium name="The Broad Institute Genome Sequencing Center for Infectious Disease"/>
            <person name="Wu L."/>
            <person name="Ma J."/>
        </authorList>
    </citation>
    <scope>NUCLEOTIDE SEQUENCE [LARGE SCALE GENOMIC DNA]</scope>
    <source>
        <strain evidence="6">CGMCC 1.12859</strain>
    </source>
</reference>
<dbReference type="Gene3D" id="3.40.50.10320">
    <property type="entry name" value="LmbE-like"/>
    <property type="match status" value="1"/>
</dbReference>
<dbReference type="InterPro" id="IPR001173">
    <property type="entry name" value="Glyco_trans_2-like"/>
</dbReference>
<comment type="caution">
    <text evidence="5">The sequence shown here is derived from an EMBL/GenBank/DDBJ whole genome shotgun (WGS) entry which is preliminary data.</text>
</comment>
<dbReference type="EMBL" id="JBHTAJ010000013">
    <property type="protein sequence ID" value="MFC7179734.1"/>
    <property type="molecule type" value="Genomic_DNA"/>
</dbReference>
<keyword evidence="1 5" id="KW-0808">Transferase</keyword>
<gene>
    <name evidence="5" type="ORF">ACFQMG_09175</name>
</gene>
<keyword evidence="6" id="KW-1185">Reference proteome</keyword>
<sequence>MVTSVPQVSVVVPTYNRQRLLRLTLESLTRQSLPADAFEVLVVDDGSTDGSADVAAAFADRLRLRYLYQEDRGYRVAAARNLGLAHAAGEVTVFVDSGVLLHSGAVAAHLASHRAAEAPVAVCGYVYCFNEDNEDGAQIERAIDYADPDATMAGLRAEGRWLDIREEFYAKYGDDFADQPAPWLVYWTCNVSARTERLRAVGGFDEAYRAWGAEDVDLAYRLHRAGDRFVLDRDAAAIHVPHPKSYADNMRSAAANYRYFAEKFDTPITRLVPDNHFFLINDLIRERELPSCAAHLTAPRPDAGRVLVFAPHPDDETIACGGTIARLTATGHRVGVVFATDGSRSHAAVLGIHADPTPEELTVVRAGEARAAVGVLGVAAEDVRLLGFTDTALAASVADFRDAVRKLLAEHRDVTEVYLPHEVRELNADHRLTGEIAVECLTELGLTPKVFRYVVWDERTEREFAFVNRSEPAAGERRPERRVARDIAPQLAVKRAALAEHRTQVTLYAPGQQRAVVPPEFLARVNGRTVEEFWVADS</sequence>
<dbReference type="InterPro" id="IPR024078">
    <property type="entry name" value="LmbE-like_dom_sf"/>
</dbReference>
<evidence type="ECO:0000256" key="1">
    <source>
        <dbReference type="ARBA" id="ARBA00022679"/>
    </source>
</evidence>
<evidence type="ECO:0000313" key="6">
    <source>
        <dbReference type="Proteomes" id="UP001596435"/>
    </source>
</evidence>
<keyword evidence="2" id="KW-0862">Zinc</keyword>
<evidence type="ECO:0000256" key="2">
    <source>
        <dbReference type="ARBA" id="ARBA00022833"/>
    </source>
</evidence>
<dbReference type="Proteomes" id="UP001596435">
    <property type="component" value="Unassembled WGS sequence"/>
</dbReference>
<dbReference type="Pfam" id="PF02585">
    <property type="entry name" value="PIG-L"/>
    <property type="match status" value="1"/>
</dbReference>
<dbReference type="InterPro" id="IPR050834">
    <property type="entry name" value="Glycosyltransf_2"/>
</dbReference>
<evidence type="ECO:0000259" key="4">
    <source>
        <dbReference type="Pfam" id="PF02709"/>
    </source>
</evidence>
<dbReference type="GO" id="GO:0016757">
    <property type="term" value="F:glycosyltransferase activity"/>
    <property type="evidence" value="ECO:0007669"/>
    <property type="project" value="UniProtKB-KW"/>
</dbReference>
<name>A0ABW2FR53_9ACTN</name>
<keyword evidence="5" id="KW-0328">Glycosyltransferase</keyword>
<dbReference type="InterPro" id="IPR029044">
    <property type="entry name" value="Nucleotide-diphossugar_trans"/>
</dbReference>
<feature type="domain" description="Galactosyltransferase C-terminal" evidence="4">
    <location>
        <begin position="183"/>
        <end position="226"/>
    </location>
</feature>
<protein>
    <submittedName>
        <fullName evidence="5">Glycosyltransferase</fullName>
        <ecNumber evidence="5">2.4.-.-</ecNumber>
    </submittedName>
</protein>
<dbReference type="SUPFAM" id="SSF102588">
    <property type="entry name" value="LmbE-like"/>
    <property type="match status" value="1"/>
</dbReference>
<dbReference type="RefSeq" id="WP_345709091.1">
    <property type="nucleotide sequence ID" value="NZ_BAABKV010000001.1"/>
</dbReference>
<dbReference type="PANTHER" id="PTHR43685:SF3">
    <property type="entry name" value="SLR2126 PROTEIN"/>
    <property type="match status" value="1"/>
</dbReference>